<dbReference type="PANTHER" id="PTHR14187:SF5">
    <property type="entry name" value="HEAT SHOCK 70 KDA PROTEIN 12A"/>
    <property type="match status" value="1"/>
</dbReference>
<evidence type="ECO:0000313" key="1">
    <source>
        <dbReference type="EMBL" id="PPQ96401.1"/>
    </source>
</evidence>
<dbReference type="PANTHER" id="PTHR14187">
    <property type="entry name" value="ALPHA KINASE/ELONGATION FACTOR 2 KINASE"/>
    <property type="match status" value="1"/>
</dbReference>
<keyword evidence="2" id="KW-1185">Reference proteome</keyword>
<dbReference type="SUPFAM" id="SSF53067">
    <property type="entry name" value="Actin-like ATPase domain"/>
    <property type="match status" value="6"/>
</dbReference>
<dbReference type="STRING" id="231916.A0A409Y0A3"/>
<dbReference type="EMBL" id="NHYE01001375">
    <property type="protein sequence ID" value="PPQ96401.1"/>
    <property type="molecule type" value="Genomic_DNA"/>
</dbReference>
<name>A0A409Y0A3_9AGAR</name>
<dbReference type="Proteomes" id="UP000284706">
    <property type="component" value="Unassembled WGS sequence"/>
</dbReference>
<dbReference type="InParanoid" id="A0A409Y0A3"/>
<evidence type="ECO:0000313" key="2">
    <source>
        <dbReference type="Proteomes" id="UP000284706"/>
    </source>
</evidence>
<proteinExistence type="predicted"/>
<accession>A0A409Y0A3</accession>
<dbReference type="InterPro" id="IPR043129">
    <property type="entry name" value="ATPase_NBD"/>
</dbReference>
<dbReference type="OrthoDB" id="2963168at2759"/>
<dbReference type="CDD" id="cd10170">
    <property type="entry name" value="ASKHA_NBD_HSP70"/>
    <property type="match status" value="3"/>
</dbReference>
<reference evidence="1 2" key="1">
    <citation type="journal article" date="2018" name="Evol. Lett.">
        <title>Horizontal gene cluster transfer increased hallucinogenic mushroom diversity.</title>
        <authorList>
            <person name="Reynolds H.T."/>
            <person name="Vijayakumar V."/>
            <person name="Gluck-Thaler E."/>
            <person name="Korotkin H.B."/>
            <person name="Matheny P.B."/>
            <person name="Slot J.C."/>
        </authorList>
    </citation>
    <scope>NUCLEOTIDE SEQUENCE [LARGE SCALE GENOMIC DNA]</scope>
    <source>
        <strain evidence="1 2">SRW20</strain>
    </source>
</reference>
<evidence type="ECO:0008006" key="3">
    <source>
        <dbReference type="Google" id="ProtNLM"/>
    </source>
</evidence>
<protein>
    <recommendedName>
        <fullName evidence="3">Heat shock 70 kDa protein 12A</fullName>
    </recommendedName>
</protein>
<gene>
    <name evidence="1" type="ORF">CVT26_005003</name>
</gene>
<sequence length="1796" mass="199988">MASRGAYKGRTRKLVLAFDVGTTYSGISYAVLDPDQVPEIKGVTRFPAHEHISGASKIPTIIYYDKQGKVKAVGAEAMREGIYEMAEDEGWIKTEWFKLHLRSKVGAGKNVAADIPPLPANKTVVDVFADFMKYLFECASSYIQDTHANGVNLWNSVKNQIDFVLSHPNGWEGTQQSEMRKAAVLAGLIPDNVTGHARLSFVTEGEASLHFSIQNGLPAGAMKKGEGVVIVDAGGGTIDVSSYSKGAQAFEEVAAPQCHFHGSVFVSIHARNFLDSFLSDSPFADDIDHIVRCFDKTTKLRFRNAEEPQYIKFGSTRDNDPAYNIRFGQLKLLGSDVAMFFEPSVECIIKAVLEQRKTAHKSISHVVLVGGFAASDWLFNKVTEGLSKHNLNILRPENHVNKAVSDGAISFYLDHYVRTRVSKVTYGNFCHIPFDPSQADHQQRVSKTFISVSGNKRISDSFDVILPKNTQVSETKEFRKSYFRESESKNDFKGASFNVWCYRGAVADPKWKDVDTSSVFIPVSAMLFISSCPSFTLTTTGNYTKLCTIDVDLSYLPLAPRKKPSSNANYFRLDYDIVLLFGLTELKAQVAWKEGVSHICVNADGLLLTDRFLSSQGVEKRRRRLVLAFDIGTTYSGISYSILDPGQVPQIKGVTRFPAHEQISGASKIPTIIYYDLEGKVRAVGAEATREGIYEAAEDGHWVKAEWFKLHLRSKVGAGKNIAEQIPPLPLNKTVVEVFADFLTYLLECASSYIQDTHANGVDLWNSVKNDIDFVLSHPNGWEGKEQAEMRKAAVMAKLIPDTAAGHARVSFVTEGEASLHFAIQNGVLSSAMQNGEGIVIVDAGGGTVDVSSYTSTAKESYEEIAAPQCHFHGSVFVSIHARVFLEAFLEDSAFIDDLDHIIRCFDKTTKPRFRNADEPQYIKFGSTRDNDPRYNIRFGQLKLAGSDVAQFFEPSIKCIVSAVQEQRKTSHQKISHVVLVGGFAASDWLFNSVYTPLQKLGLNVVRPENHVNKAVSDGAISFYLDHFVRTRVSKVTYGSFCATQYDSSNPEHRARSADIITFNSGALMVNHFFAVILPKNTQVSETKEFRYSFHRESKDKSGFKTVESPVWCYRGENTDPKWKDIDSANYTQLCNIVTDLSYLPLTPMTNPSGETFYRVHYDIVLLFGLTEMKAQVAWKDKGSGEDCDRRKLVVAIDVGTTFSGVSYSILDPGNVPEIRGVNRYPGQERVGGDLKIPTIIWYDQSGAVKAAGAEATKEGIDIEASENQWVKAEWFKIYFRPKAIQAPDALHKIPPLPLGKTVVQVFADFLRYIFDCAKTYIQESHANGKAMWNSFGDNIDIVLTHPNGYEGPQQSMMRQAAVLAGLVPDASAAEARVRLVTEGEASLHYCLQSGLSTEAIKDGEGVMIIDAGGGTIDFSSYVQKGETFEEIAAPECLYSGSVFVTSRARIFFESLLANTRFAEDVALITEKFDKKTKQSFKSDDDDYWIQFAGIREKDPNLNIRSGQLKISGLDIASFFEPSISDIVTAVDAQTFGAETTIKSAFLVGGFAASDWLYSQIRDRFEDLSIEVSRPDSHVSKAVAHGAVSYYLDHRVTTRVAKFTFGVPCGVPYDPTDEEHTKRSSSRYQAANGFWYIPKAFDIILPRGTQVKETTEFRRSFQRTSKSITPLNRVSTTLLCYRGKEENPAWMDVEPDKFTSMCDINADLTEFTKSLEPQVSVNDRKITFYQIDYDIGLLFGLTEFKAHMLWQENNIGRRSEVRSRRFQLNAISTFNQLSWKAFEGLTCISIIFGLIP</sequence>
<comment type="caution">
    <text evidence="1">The sequence shown here is derived from an EMBL/GenBank/DDBJ whole genome shotgun (WGS) entry which is preliminary data.</text>
</comment>
<dbReference type="Gene3D" id="3.30.420.40">
    <property type="match status" value="3"/>
</dbReference>
<organism evidence="1 2">
    <name type="scientific">Gymnopilus dilepis</name>
    <dbReference type="NCBI Taxonomy" id="231916"/>
    <lineage>
        <taxon>Eukaryota</taxon>
        <taxon>Fungi</taxon>
        <taxon>Dikarya</taxon>
        <taxon>Basidiomycota</taxon>
        <taxon>Agaricomycotina</taxon>
        <taxon>Agaricomycetes</taxon>
        <taxon>Agaricomycetidae</taxon>
        <taxon>Agaricales</taxon>
        <taxon>Agaricineae</taxon>
        <taxon>Hymenogastraceae</taxon>
        <taxon>Gymnopilus</taxon>
    </lineage>
</organism>